<organism evidence="9 10">
    <name type="scientific">Thermomonospora echinospora</name>
    <dbReference type="NCBI Taxonomy" id="1992"/>
    <lineage>
        <taxon>Bacteria</taxon>
        <taxon>Bacillati</taxon>
        <taxon>Actinomycetota</taxon>
        <taxon>Actinomycetes</taxon>
        <taxon>Streptosporangiales</taxon>
        <taxon>Thermomonosporaceae</taxon>
        <taxon>Thermomonospora</taxon>
    </lineage>
</organism>
<evidence type="ECO:0000256" key="8">
    <source>
        <dbReference type="SAM" id="Phobius"/>
    </source>
</evidence>
<evidence type="ECO:0000256" key="6">
    <source>
        <dbReference type="ARBA" id="ARBA00022989"/>
    </source>
</evidence>
<feature type="transmembrane region" description="Helical" evidence="8">
    <location>
        <begin position="88"/>
        <end position="109"/>
    </location>
</feature>
<evidence type="ECO:0000313" key="9">
    <source>
        <dbReference type="EMBL" id="SEG47742.1"/>
    </source>
</evidence>
<keyword evidence="3" id="KW-0813">Transport</keyword>
<dbReference type="FunFam" id="1.10.3470.10:FF:000001">
    <property type="entry name" value="Vitamin B12 ABC transporter permease BtuC"/>
    <property type="match status" value="1"/>
</dbReference>
<feature type="transmembrane region" description="Helical" evidence="8">
    <location>
        <begin position="116"/>
        <end position="140"/>
    </location>
</feature>
<keyword evidence="5 8" id="KW-0812">Transmembrane</keyword>
<dbReference type="PANTHER" id="PTHR30472:SF67">
    <property type="entry name" value="PERMEASE OF ABC TRANSPORTER-RELATED"/>
    <property type="match status" value="1"/>
</dbReference>
<dbReference type="Proteomes" id="UP000236723">
    <property type="component" value="Unassembled WGS sequence"/>
</dbReference>
<dbReference type="SUPFAM" id="SSF81345">
    <property type="entry name" value="ABC transporter involved in vitamin B12 uptake, BtuC"/>
    <property type="match status" value="1"/>
</dbReference>
<evidence type="ECO:0000256" key="5">
    <source>
        <dbReference type="ARBA" id="ARBA00022692"/>
    </source>
</evidence>
<keyword evidence="4" id="KW-1003">Cell membrane</keyword>
<dbReference type="PANTHER" id="PTHR30472">
    <property type="entry name" value="FERRIC ENTEROBACTIN TRANSPORT SYSTEM PERMEASE PROTEIN"/>
    <property type="match status" value="1"/>
</dbReference>
<accession>A0A1H6AH74</accession>
<dbReference type="AlphaFoldDB" id="A0A1H6AH74"/>
<evidence type="ECO:0000313" key="10">
    <source>
        <dbReference type="Proteomes" id="UP000236723"/>
    </source>
</evidence>
<evidence type="ECO:0000256" key="3">
    <source>
        <dbReference type="ARBA" id="ARBA00022448"/>
    </source>
</evidence>
<feature type="transmembrane region" description="Helical" evidence="8">
    <location>
        <begin position="20"/>
        <end position="45"/>
    </location>
</feature>
<keyword evidence="10" id="KW-1185">Reference proteome</keyword>
<comment type="similarity">
    <text evidence="2">Belongs to the binding-protein-dependent transport system permease family. FecCD subfamily.</text>
</comment>
<gene>
    <name evidence="9" type="ORF">SAMN04489712_105438</name>
</gene>
<dbReference type="InterPro" id="IPR000522">
    <property type="entry name" value="ABC_transptr_permease_BtuC"/>
</dbReference>
<evidence type="ECO:0000256" key="4">
    <source>
        <dbReference type="ARBA" id="ARBA00022475"/>
    </source>
</evidence>
<feature type="transmembrane region" description="Helical" evidence="8">
    <location>
        <begin position="270"/>
        <end position="297"/>
    </location>
</feature>
<feature type="transmembrane region" description="Helical" evidence="8">
    <location>
        <begin position="309"/>
        <end position="331"/>
    </location>
</feature>
<dbReference type="InterPro" id="IPR037294">
    <property type="entry name" value="ABC_BtuC-like"/>
</dbReference>
<name>A0A1H6AH74_9ACTN</name>
<dbReference type="CDD" id="cd06550">
    <property type="entry name" value="TM_ABC_iron-siderophores_like"/>
    <property type="match status" value="1"/>
</dbReference>
<dbReference type="GO" id="GO:0005886">
    <property type="term" value="C:plasma membrane"/>
    <property type="evidence" value="ECO:0007669"/>
    <property type="project" value="UniProtKB-SubCell"/>
</dbReference>
<dbReference type="GO" id="GO:0033214">
    <property type="term" value="P:siderophore-iron import into cell"/>
    <property type="evidence" value="ECO:0007669"/>
    <property type="project" value="TreeGrafter"/>
</dbReference>
<evidence type="ECO:0000256" key="1">
    <source>
        <dbReference type="ARBA" id="ARBA00004651"/>
    </source>
</evidence>
<feature type="transmembrane region" description="Helical" evidence="8">
    <location>
        <begin position="146"/>
        <end position="166"/>
    </location>
</feature>
<reference evidence="10" key="1">
    <citation type="submission" date="2016-10" db="EMBL/GenBank/DDBJ databases">
        <authorList>
            <person name="Varghese N."/>
            <person name="Submissions S."/>
        </authorList>
    </citation>
    <scope>NUCLEOTIDE SEQUENCE [LARGE SCALE GENOMIC DNA]</scope>
    <source>
        <strain evidence="10">DSM 43163</strain>
    </source>
</reference>
<proteinExistence type="inferred from homology"/>
<feature type="transmembrane region" description="Helical" evidence="8">
    <location>
        <begin position="337"/>
        <end position="355"/>
    </location>
</feature>
<evidence type="ECO:0000256" key="7">
    <source>
        <dbReference type="ARBA" id="ARBA00023136"/>
    </source>
</evidence>
<dbReference type="EMBL" id="FNVO01000005">
    <property type="protein sequence ID" value="SEG47742.1"/>
    <property type="molecule type" value="Genomic_DNA"/>
</dbReference>
<dbReference type="GO" id="GO:0022857">
    <property type="term" value="F:transmembrane transporter activity"/>
    <property type="evidence" value="ECO:0007669"/>
    <property type="project" value="InterPro"/>
</dbReference>
<comment type="subcellular location">
    <subcellularLocation>
        <location evidence="1">Cell membrane</location>
        <topology evidence="1">Multi-pass membrane protein</topology>
    </subcellularLocation>
</comment>
<feature type="transmembrane region" description="Helical" evidence="8">
    <location>
        <begin position="178"/>
        <end position="198"/>
    </location>
</feature>
<sequence>MTTEMTTESVPAPRYRGPHLVPAPATGLLISALAAAWLLASLLAISLGSVHLPLSSVWEVVGAHLTGRAETADPLHDQVVWDIRTPRVLLAALVGAGLSVAGVVFQALVRNPLADPYVLGVSSGASLGAVLVTAAGTAALGGLGGLGVTGAAFTTALLTVLVVYLLAQRGGRLLDSWLLLVGVAVGYLCAAATTYAQLQLDPSELQGVMFWLMGSVAGATWQQLGVPAAVIAVCLAYLMVQARALNALLAGEDTAAGLGVPVHAQRIALLVIGSLLTATMVSVAGGIGFVGLMVPHMARLIVGPDHRRLLPVAMLSGAVFLVLVDLAARTAHRPEELPVGVFTTGLGVPFFLWLLRRRSARRT</sequence>
<dbReference type="Pfam" id="PF01032">
    <property type="entry name" value="FecCD"/>
    <property type="match status" value="1"/>
</dbReference>
<keyword evidence="6 8" id="KW-1133">Transmembrane helix</keyword>
<feature type="transmembrane region" description="Helical" evidence="8">
    <location>
        <begin position="210"/>
        <end position="238"/>
    </location>
</feature>
<dbReference type="Gene3D" id="1.10.3470.10">
    <property type="entry name" value="ABC transporter involved in vitamin B12 uptake, BtuC"/>
    <property type="match status" value="1"/>
</dbReference>
<protein>
    <submittedName>
        <fullName evidence="9">Iron complex transport system permease protein</fullName>
    </submittedName>
</protein>
<evidence type="ECO:0000256" key="2">
    <source>
        <dbReference type="ARBA" id="ARBA00007935"/>
    </source>
</evidence>
<keyword evidence="7 8" id="KW-0472">Membrane</keyword>